<proteinExistence type="predicted"/>
<accession>A0A812JFL9</accession>
<evidence type="ECO:0000313" key="2">
    <source>
        <dbReference type="Proteomes" id="UP000604046"/>
    </source>
</evidence>
<dbReference type="EMBL" id="CAJNDS010000447">
    <property type="protein sequence ID" value="CAE7207515.1"/>
    <property type="molecule type" value="Genomic_DNA"/>
</dbReference>
<protein>
    <recommendedName>
        <fullName evidence="3">Protein kinase domain-containing protein</fullName>
    </recommendedName>
</protein>
<dbReference type="AlphaFoldDB" id="A0A812JFL9"/>
<reference evidence="1" key="1">
    <citation type="submission" date="2021-02" db="EMBL/GenBank/DDBJ databases">
        <authorList>
            <person name="Dougan E. K."/>
            <person name="Rhodes N."/>
            <person name="Thang M."/>
            <person name="Chan C."/>
        </authorList>
    </citation>
    <scope>NUCLEOTIDE SEQUENCE</scope>
</reference>
<gene>
    <name evidence="1" type="ORF">SNAT2548_LOCUS6711</name>
</gene>
<organism evidence="1 2">
    <name type="scientific">Symbiodinium natans</name>
    <dbReference type="NCBI Taxonomy" id="878477"/>
    <lineage>
        <taxon>Eukaryota</taxon>
        <taxon>Sar</taxon>
        <taxon>Alveolata</taxon>
        <taxon>Dinophyceae</taxon>
        <taxon>Suessiales</taxon>
        <taxon>Symbiodiniaceae</taxon>
        <taxon>Symbiodinium</taxon>
    </lineage>
</organism>
<evidence type="ECO:0008006" key="3">
    <source>
        <dbReference type="Google" id="ProtNLM"/>
    </source>
</evidence>
<sequence length="242" mass="28284">MAAQDYRRAGLPAPVVDFGIYKATMFWGNEKSNRSLGKMAERYTVWLKLDDDTIVEDVIDWRAAGAGRNCYFFRDHPLALKLFADDTQQWNHNQMEQEALCEWLPRLPQHLSPFFGRYVMCHDGEKHRLDAILVGKLGPTLRTILTDISDDVEDPIMEYVNERTMKRQARKHFLEVVCACERAFHAGLMFYANLHMDKICLDEVTQQWIFIDLEIFQKVPPHFTFRLALQTAAKFLLRGFLH</sequence>
<evidence type="ECO:0000313" key="1">
    <source>
        <dbReference type="EMBL" id="CAE7207515.1"/>
    </source>
</evidence>
<name>A0A812JFL9_9DINO</name>
<comment type="caution">
    <text evidence="1">The sequence shown here is derived from an EMBL/GenBank/DDBJ whole genome shotgun (WGS) entry which is preliminary data.</text>
</comment>
<keyword evidence="2" id="KW-1185">Reference proteome</keyword>
<dbReference type="Proteomes" id="UP000604046">
    <property type="component" value="Unassembled WGS sequence"/>
</dbReference>